<dbReference type="SUPFAM" id="SSF81321">
    <property type="entry name" value="Family A G protein-coupled receptor-like"/>
    <property type="match status" value="1"/>
</dbReference>
<keyword evidence="15" id="KW-1185">Reference proteome</keyword>
<name>F6ZMS3_MONDO</name>
<feature type="transmembrane region" description="Helical" evidence="12">
    <location>
        <begin position="256"/>
        <end position="278"/>
    </location>
</feature>
<protein>
    <recommendedName>
        <fullName evidence="12">Olfactory receptor</fullName>
    </recommendedName>
</protein>
<comment type="subcellular location">
    <subcellularLocation>
        <location evidence="1 12">Cell membrane</location>
        <topology evidence="1 12">Multi-pass membrane protein</topology>
    </subcellularLocation>
</comment>
<dbReference type="Pfam" id="PF13853">
    <property type="entry name" value="7tm_4"/>
    <property type="match status" value="1"/>
</dbReference>
<dbReference type="GO" id="GO:0005886">
    <property type="term" value="C:plasma membrane"/>
    <property type="evidence" value="ECO:0000318"/>
    <property type="project" value="GO_Central"/>
</dbReference>
<dbReference type="InterPro" id="IPR000276">
    <property type="entry name" value="GPCR_Rhodpsn"/>
</dbReference>
<dbReference type="InterPro" id="IPR000725">
    <property type="entry name" value="Olfact_rcpt"/>
</dbReference>
<feature type="transmembrane region" description="Helical" evidence="12">
    <location>
        <begin position="214"/>
        <end position="244"/>
    </location>
</feature>
<dbReference type="PANTHER" id="PTHR26453">
    <property type="entry name" value="OLFACTORY RECEPTOR"/>
    <property type="match status" value="1"/>
</dbReference>
<dbReference type="Proteomes" id="UP000002280">
    <property type="component" value="Chromosome X"/>
</dbReference>
<feature type="transmembrane region" description="Helical" evidence="12">
    <location>
        <begin position="117"/>
        <end position="139"/>
    </location>
</feature>
<evidence type="ECO:0000256" key="4">
    <source>
        <dbReference type="ARBA" id="ARBA00022692"/>
    </source>
</evidence>
<dbReference type="PRINTS" id="PR00237">
    <property type="entry name" value="GPCRRHODOPSN"/>
</dbReference>
<dbReference type="GO" id="GO:0050911">
    <property type="term" value="P:detection of chemical stimulus involved in sensory perception of smell"/>
    <property type="evidence" value="ECO:0000318"/>
    <property type="project" value="GO_Central"/>
</dbReference>
<dbReference type="CDD" id="cd15431">
    <property type="entry name" value="7tmA_OR13H-like"/>
    <property type="match status" value="1"/>
</dbReference>
<reference evidence="14" key="2">
    <citation type="submission" date="2025-08" db="UniProtKB">
        <authorList>
            <consortium name="Ensembl"/>
        </authorList>
    </citation>
    <scope>IDENTIFICATION</scope>
</reference>
<dbReference type="OMA" id="AINETTM"/>
<evidence type="ECO:0000256" key="5">
    <source>
        <dbReference type="ARBA" id="ARBA00022725"/>
    </source>
</evidence>
<keyword evidence="5 12" id="KW-0552">Olfaction</keyword>
<feature type="transmembrane region" description="Helical" evidence="12">
    <location>
        <begin position="44"/>
        <end position="70"/>
    </location>
</feature>
<feature type="transmembrane region" description="Helical" evidence="12">
    <location>
        <begin position="159"/>
        <end position="181"/>
    </location>
</feature>
<evidence type="ECO:0000256" key="3">
    <source>
        <dbReference type="ARBA" id="ARBA00022606"/>
    </source>
</evidence>
<keyword evidence="9 11" id="KW-0675">Receptor</keyword>
<accession>F6ZMS3</accession>
<sequence length="328" mass="36602">VLLGFLLFHLLFAGPRMNNLETENYTKITKFILVGVSEQPMLQIILFMLGLTMYLITIIGNSLIIVVIILDARLHTPMYFFLSNLSLLDICGSTTTAPQSLINCLQDYPSISYNACYAEMGISLCFAVTECFLLAIMAYDRFIAISNPLRYMVIMNKAVCIGLTMTSWLISFLVSVIPLLVTPVSFCGQNVVNHFACEMQAVMKLVCSDTSTSLVLIFIGSIFTLIFPFGLIIISYLRIIVAVLRIRSAEGRRKAFSTCGSHLMVVTIYYGTLIYMYVKPQSKESEDKDKIISIFYGAVTPMLNPLIYTLRNKDVKGALKKITGQAKA</sequence>
<reference evidence="14" key="3">
    <citation type="submission" date="2025-09" db="UniProtKB">
        <authorList>
            <consortium name="Ensembl"/>
        </authorList>
    </citation>
    <scope>IDENTIFICATION</scope>
</reference>
<evidence type="ECO:0000259" key="13">
    <source>
        <dbReference type="PROSITE" id="PS50262"/>
    </source>
</evidence>
<keyword evidence="3 12" id="KW-0716">Sensory transduction</keyword>
<dbReference type="InParanoid" id="F6ZMS3"/>
<dbReference type="InterPro" id="IPR017452">
    <property type="entry name" value="GPCR_Rhodpsn_7TM"/>
</dbReference>
<keyword evidence="8 12" id="KW-0472">Membrane</keyword>
<evidence type="ECO:0000256" key="10">
    <source>
        <dbReference type="ARBA" id="ARBA00023224"/>
    </source>
</evidence>
<dbReference type="eggNOG" id="ENOG502SI4A">
    <property type="taxonomic scope" value="Eukaryota"/>
</dbReference>
<dbReference type="PRINTS" id="PR00245">
    <property type="entry name" value="OLFACTORYR"/>
</dbReference>
<evidence type="ECO:0000256" key="7">
    <source>
        <dbReference type="ARBA" id="ARBA00023040"/>
    </source>
</evidence>
<feature type="transmembrane region" description="Helical" evidence="12">
    <location>
        <begin position="77"/>
        <end position="97"/>
    </location>
</feature>
<keyword evidence="6 12" id="KW-1133">Transmembrane helix</keyword>
<keyword evidence="7 11" id="KW-0297">G-protein coupled receptor</keyword>
<evidence type="ECO:0000256" key="11">
    <source>
        <dbReference type="RuleBase" id="RU000688"/>
    </source>
</evidence>
<organism evidence="14 15">
    <name type="scientific">Monodelphis domestica</name>
    <name type="common">Gray short-tailed opossum</name>
    <dbReference type="NCBI Taxonomy" id="13616"/>
    <lineage>
        <taxon>Eukaryota</taxon>
        <taxon>Metazoa</taxon>
        <taxon>Chordata</taxon>
        <taxon>Craniata</taxon>
        <taxon>Vertebrata</taxon>
        <taxon>Euteleostomi</taxon>
        <taxon>Mammalia</taxon>
        <taxon>Metatheria</taxon>
        <taxon>Didelphimorphia</taxon>
        <taxon>Didelphidae</taxon>
        <taxon>Monodelphis</taxon>
    </lineage>
</organism>
<evidence type="ECO:0000256" key="1">
    <source>
        <dbReference type="ARBA" id="ARBA00004651"/>
    </source>
</evidence>
<feature type="transmembrane region" description="Helical" evidence="12">
    <location>
        <begin position="290"/>
        <end position="310"/>
    </location>
</feature>
<dbReference type="GO" id="GO:0004930">
    <property type="term" value="F:G protein-coupled receptor activity"/>
    <property type="evidence" value="ECO:0007669"/>
    <property type="project" value="UniProtKB-KW"/>
</dbReference>
<reference evidence="14 15" key="1">
    <citation type="journal article" date="2007" name="Nature">
        <title>Genome of the marsupial Monodelphis domestica reveals innovation in non-coding sequences.</title>
        <authorList>
            <person name="Mikkelsen T.S."/>
            <person name="Wakefield M.J."/>
            <person name="Aken B."/>
            <person name="Amemiya C.T."/>
            <person name="Chang J.L."/>
            <person name="Duke S."/>
            <person name="Garber M."/>
            <person name="Gentles A.J."/>
            <person name="Goodstadt L."/>
            <person name="Heger A."/>
            <person name="Jurka J."/>
            <person name="Kamal M."/>
            <person name="Mauceli E."/>
            <person name="Searle S.M."/>
            <person name="Sharpe T."/>
            <person name="Baker M.L."/>
            <person name="Batzer M.A."/>
            <person name="Benos P.V."/>
            <person name="Belov K."/>
            <person name="Clamp M."/>
            <person name="Cook A."/>
            <person name="Cuff J."/>
            <person name="Das R."/>
            <person name="Davidow L."/>
            <person name="Deakin J.E."/>
            <person name="Fazzari M.J."/>
            <person name="Glass J.L."/>
            <person name="Grabherr M."/>
            <person name="Greally J.M."/>
            <person name="Gu W."/>
            <person name="Hore T.A."/>
            <person name="Huttley G.A."/>
            <person name="Kleber M."/>
            <person name="Jirtle R.L."/>
            <person name="Koina E."/>
            <person name="Lee J.T."/>
            <person name="Mahony S."/>
            <person name="Marra M.A."/>
            <person name="Miller R.D."/>
            <person name="Nicholls R.D."/>
            <person name="Oda M."/>
            <person name="Papenfuss A.T."/>
            <person name="Parra Z.E."/>
            <person name="Pollock D.D."/>
            <person name="Ray D.A."/>
            <person name="Schein J.E."/>
            <person name="Speed T.P."/>
            <person name="Thompson K."/>
            <person name="VandeBerg J.L."/>
            <person name="Wade C.M."/>
            <person name="Walker J.A."/>
            <person name="Waters P.D."/>
            <person name="Webber C."/>
            <person name="Weidman J.R."/>
            <person name="Xie X."/>
            <person name="Zody M.C."/>
            <person name="Baldwin J."/>
            <person name="Abdouelleil A."/>
            <person name="Abdulkadir J."/>
            <person name="Abebe A."/>
            <person name="Abera B."/>
            <person name="Abreu J."/>
            <person name="Acer S.C."/>
            <person name="Aftuck L."/>
            <person name="Alexander A."/>
            <person name="An P."/>
            <person name="Anderson E."/>
            <person name="Anderson S."/>
            <person name="Arachi H."/>
            <person name="Azer M."/>
            <person name="Bachantsang P."/>
            <person name="Barry A."/>
            <person name="Bayul T."/>
            <person name="Berlin A."/>
            <person name="Bessette D."/>
            <person name="Bloom T."/>
            <person name="Bloom T."/>
            <person name="Boguslavskiy L."/>
            <person name="Bonnet C."/>
            <person name="Boukhgalter B."/>
            <person name="Bourzgui I."/>
            <person name="Brown A."/>
            <person name="Cahill P."/>
            <person name="Channer S."/>
            <person name="Cheshatsang Y."/>
            <person name="Chuda L."/>
            <person name="Citroen M."/>
            <person name="Collymore A."/>
            <person name="Cooke P."/>
            <person name="Costello M."/>
            <person name="D'Aco K."/>
            <person name="Daza R."/>
            <person name="De Haan G."/>
            <person name="DeGray S."/>
            <person name="DeMaso C."/>
            <person name="Dhargay N."/>
            <person name="Dooley K."/>
            <person name="Dooley E."/>
            <person name="Doricent M."/>
            <person name="Dorje P."/>
            <person name="Dorjee K."/>
            <person name="Dupes A."/>
            <person name="Elong R."/>
            <person name="Falk J."/>
            <person name="Farina A."/>
            <person name="Faro S."/>
            <person name="Ferguson D."/>
            <person name="Fisher S."/>
            <person name="Foley C.D."/>
            <person name="Franke A."/>
            <person name="Friedrich D."/>
            <person name="Gadbois L."/>
            <person name="Gearin G."/>
            <person name="Gearin C.R."/>
            <person name="Giannoukos G."/>
            <person name="Goode T."/>
            <person name="Graham J."/>
            <person name="Grandbois E."/>
            <person name="Grewal S."/>
            <person name="Gyaltsen K."/>
            <person name="Hafez N."/>
            <person name="Hagos B."/>
            <person name="Hall J."/>
            <person name="Henson C."/>
            <person name="Hollinger A."/>
            <person name="Honan T."/>
            <person name="Huard M.D."/>
            <person name="Hughes L."/>
            <person name="Hurhula B."/>
            <person name="Husby M.E."/>
            <person name="Kamat A."/>
            <person name="Kanga B."/>
            <person name="Kashin S."/>
            <person name="Khazanovich D."/>
            <person name="Kisner P."/>
            <person name="Lance K."/>
            <person name="Lara M."/>
            <person name="Lee W."/>
            <person name="Lennon N."/>
            <person name="Letendre F."/>
            <person name="LeVine R."/>
            <person name="Lipovsky A."/>
            <person name="Liu X."/>
            <person name="Liu J."/>
            <person name="Liu S."/>
            <person name="Lokyitsang T."/>
            <person name="Lokyitsang Y."/>
            <person name="Lubonja R."/>
            <person name="Lui A."/>
            <person name="MacDonald P."/>
            <person name="Magnisalis V."/>
            <person name="Maru K."/>
            <person name="Matthews C."/>
            <person name="McCusker W."/>
            <person name="McDonough S."/>
            <person name="Mehta T."/>
            <person name="Meldrim J."/>
            <person name="Meneus L."/>
            <person name="Mihai O."/>
            <person name="Mihalev A."/>
            <person name="Mihova T."/>
            <person name="Mittelman R."/>
            <person name="Mlenga V."/>
            <person name="Montmayeur A."/>
            <person name="Mulrain L."/>
            <person name="Navidi A."/>
            <person name="Naylor J."/>
            <person name="Negash T."/>
            <person name="Nguyen T."/>
            <person name="Nguyen N."/>
            <person name="Nicol R."/>
            <person name="Norbu C."/>
            <person name="Norbu N."/>
            <person name="Novod N."/>
            <person name="O'Neill B."/>
            <person name="Osman S."/>
            <person name="Markiewicz E."/>
            <person name="Oyono O.L."/>
            <person name="Patti C."/>
            <person name="Phunkhang P."/>
            <person name="Pierre F."/>
            <person name="Priest M."/>
            <person name="Raghuraman S."/>
            <person name="Rege F."/>
            <person name="Reyes R."/>
            <person name="Rise C."/>
            <person name="Rogov P."/>
            <person name="Ross K."/>
            <person name="Ryan E."/>
            <person name="Settipalli S."/>
            <person name="Shea T."/>
            <person name="Sherpa N."/>
            <person name="Shi L."/>
            <person name="Shih D."/>
            <person name="Sparrow T."/>
            <person name="Spaulding J."/>
            <person name="Stalker J."/>
            <person name="Stange-Thomann N."/>
            <person name="Stavropoulos S."/>
            <person name="Stone C."/>
            <person name="Strader C."/>
            <person name="Tesfaye S."/>
            <person name="Thomson T."/>
            <person name="Thoulutsang Y."/>
            <person name="Thoulutsang D."/>
            <person name="Topham K."/>
            <person name="Topping I."/>
            <person name="Tsamla T."/>
            <person name="Vassiliev H."/>
            <person name="Vo A."/>
            <person name="Wangchuk T."/>
            <person name="Wangdi T."/>
            <person name="Weiand M."/>
            <person name="Wilkinson J."/>
            <person name="Wilson A."/>
            <person name="Yadav S."/>
            <person name="Young G."/>
            <person name="Yu Q."/>
            <person name="Zembek L."/>
            <person name="Zhong D."/>
            <person name="Zimmer A."/>
            <person name="Zwirko Z."/>
            <person name="Jaffe D.B."/>
            <person name="Alvarez P."/>
            <person name="Brockman W."/>
            <person name="Butler J."/>
            <person name="Chin C."/>
            <person name="Gnerre S."/>
            <person name="MacCallum I."/>
            <person name="Graves J.A."/>
            <person name="Ponting C.P."/>
            <person name="Breen M."/>
            <person name="Samollow P.B."/>
            <person name="Lander E.S."/>
            <person name="Lindblad-Toh K."/>
        </authorList>
    </citation>
    <scope>NUCLEOTIDE SEQUENCE [LARGE SCALE GENOMIC DNA]</scope>
</reference>
<keyword evidence="4 11" id="KW-0812">Transmembrane</keyword>
<evidence type="ECO:0000256" key="12">
    <source>
        <dbReference type="RuleBase" id="RU363047"/>
    </source>
</evidence>
<evidence type="ECO:0000256" key="6">
    <source>
        <dbReference type="ARBA" id="ARBA00022989"/>
    </source>
</evidence>
<dbReference type="AlphaFoldDB" id="F6ZMS3"/>
<dbReference type="HOGENOM" id="CLU_012526_5_5_1"/>
<evidence type="ECO:0000313" key="14">
    <source>
        <dbReference type="Ensembl" id="ENSMODP00000011479.3"/>
    </source>
</evidence>
<evidence type="ECO:0000256" key="2">
    <source>
        <dbReference type="ARBA" id="ARBA00022475"/>
    </source>
</evidence>
<evidence type="ECO:0000256" key="9">
    <source>
        <dbReference type="ARBA" id="ARBA00023170"/>
    </source>
</evidence>
<dbReference type="FunFam" id="1.20.1070.10:FF:000005">
    <property type="entry name" value="Olfactory receptor"/>
    <property type="match status" value="1"/>
</dbReference>
<dbReference type="GO" id="GO:0004984">
    <property type="term" value="F:olfactory receptor activity"/>
    <property type="evidence" value="ECO:0000318"/>
    <property type="project" value="GO_Central"/>
</dbReference>
<feature type="domain" description="G-protein coupled receptors family 1 profile" evidence="13">
    <location>
        <begin position="60"/>
        <end position="308"/>
    </location>
</feature>
<keyword evidence="10 11" id="KW-0807">Transducer</keyword>
<comment type="similarity">
    <text evidence="11">Belongs to the G-protein coupled receptor 1 family.</text>
</comment>
<dbReference type="GeneTree" id="ENSGT01140000282496"/>
<dbReference type="Gene3D" id="1.20.1070.10">
    <property type="entry name" value="Rhodopsin 7-helix transmembrane proteins"/>
    <property type="match status" value="1"/>
</dbReference>
<dbReference type="Ensembl" id="ENSMODT00000011699.3">
    <property type="protein sequence ID" value="ENSMODP00000011479.3"/>
    <property type="gene ID" value="ENSMODG00000009196.3"/>
</dbReference>
<evidence type="ECO:0000313" key="15">
    <source>
        <dbReference type="Proteomes" id="UP000002280"/>
    </source>
</evidence>
<proteinExistence type="inferred from homology"/>
<dbReference type="PROSITE" id="PS00237">
    <property type="entry name" value="G_PROTEIN_RECEP_F1_1"/>
    <property type="match status" value="1"/>
</dbReference>
<evidence type="ECO:0000256" key="8">
    <source>
        <dbReference type="ARBA" id="ARBA00023136"/>
    </source>
</evidence>
<keyword evidence="2 12" id="KW-1003">Cell membrane</keyword>
<dbReference type="Bgee" id="ENSMODG00000009196">
    <property type="expression patterns" value="Expressed in liver"/>
</dbReference>
<dbReference type="PROSITE" id="PS50262">
    <property type="entry name" value="G_PROTEIN_RECEP_F1_2"/>
    <property type="match status" value="1"/>
</dbReference>